<feature type="binding site" description="axial binding residue" evidence="6">
    <location>
        <position position="437"/>
    </location>
    <ligand>
        <name>heme</name>
        <dbReference type="ChEBI" id="CHEBI:30413"/>
    </ligand>
    <ligandPart>
        <name>Fe</name>
        <dbReference type="ChEBI" id="CHEBI:18248"/>
    </ligandPart>
</feature>
<keyword evidence="5" id="KW-0503">Monooxygenase</keyword>
<evidence type="ECO:0000256" key="4">
    <source>
        <dbReference type="ARBA" id="ARBA00023004"/>
    </source>
</evidence>
<protein>
    <submittedName>
        <fullName evidence="7">Cytochrome P450</fullName>
    </submittedName>
</protein>
<evidence type="ECO:0000256" key="2">
    <source>
        <dbReference type="ARBA" id="ARBA00022723"/>
    </source>
</evidence>
<keyword evidence="3" id="KW-0560">Oxidoreductase</keyword>
<dbReference type="SUPFAM" id="SSF48264">
    <property type="entry name" value="Cytochrome P450"/>
    <property type="match status" value="1"/>
</dbReference>
<dbReference type="InterPro" id="IPR002401">
    <property type="entry name" value="Cyt_P450_E_grp-I"/>
</dbReference>
<keyword evidence="6" id="KW-0349">Heme</keyword>
<evidence type="ECO:0000313" key="7">
    <source>
        <dbReference type="EMBL" id="KAF2735560.1"/>
    </source>
</evidence>
<dbReference type="PRINTS" id="PR00385">
    <property type="entry name" value="P450"/>
</dbReference>
<dbReference type="PRINTS" id="PR00463">
    <property type="entry name" value="EP450I"/>
</dbReference>
<dbReference type="GO" id="GO:0004497">
    <property type="term" value="F:monooxygenase activity"/>
    <property type="evidence" value="ECO:0007669"/>
    <property type="project" value="UniProtKB-KW"/>
</dbReference>
<dbReference type="GO" id="GO:0020037">
    <property type="term" value="F:heme binding"/>
    <property type="evidence" value="ECO:0007669"/>
    <property type="project" value="InterPro"/>
</dbReference>
<gene>
    <name evidence="7" type="ORF">EJ04DRAFT_542966</name>
</gene>
<dbReference type="InterPro" id="IPR050364">
    <property type="entry name" value="Cytochrome_P450_fung"/>
</dbReference>
<dbReference type="OrthoDB" id="1055148at2759"/>
<name>A0A9P4QZX6_9PLEO</name>
<dbReference type="GO" id="GO:0016705">
    <property type="term" value="F:oxidoreductase activity, acting on paired donors, with incorporation or reduction of molecular oxygen"/>
    <property type="evidence" value="ECO:0007669"/>
    <property type="project" value="InterPro"/>
</dbReference>
<dbReference type="Gene3D" id="1.10.630.10">
    <property type="entry name" value="Cytochrome P450"/>
    <property type="match status" value="1"/>
</dbReference>
<comment type="caution">
    <text evidence="7">The sequence shown here is derived from an EMBL/GenBank/DDBJ whole genome shotgun (WGS) entry which is preliminary data.</text>
</comment>
<dbReference type="CDD" id="cd11065">
    <property type="entry name" value="CYP64-like"/>
    <property type="match status" value="1"/>
</dbReference>
<keyword evidence="2 6" id="KW-0479">Metal-binding</keyword>
<evidence type="ECO:0000256" key="6">
    <source>
        <dbReference type="PIRSR" id="PIRSR602401-1"/>
    </source>
</evidence>
<evidence type="ECO:0000256" key="1">
    <source>
        <dbReference type="ARBA" id="ARBA00010617"/>
    </source>
</evidence>
<evidence type="ECO:0000313" key="8">
    <source>
        <dbReference type="Proteomes" id="UP000799444"/>
    </source>
</evidence>
<accession>A0A9P4QZX6</accession>
<organism evidence="7 8">
    <name type="scientific">Polyplosphaeria fusca</name>
    <dbReference type="NCBI Taxonomy" id="682080"/>
    <lineage>
        <taxon>Eukaryota</taxon>
        <taxon>Fungi</taxon>
        <taxon>Dikarya</taxon>
        <taxon>Ascomycota</taxon>
        <taxon>Pezizomycotina</taxon>
        <taxon>Dothideomycetes</taxon>
        <taxon>Pleosporomycetidae</taxon>
        <taxon>Pleosporales</taxon>
        <taxon>Tetraplosphaeriaceae</taxon>
        <taxon>Polyplosphaeria</taxon>
    </lineage>
</organism>
<dbReference type="InterPro" id="IPR001128">
    <property type="entry name" value="Cyt_P450"/>
</dbReference>
<sequence length="530" mass="60234">MDSLTIAGLVVFILAVYVYRNVGRRPKDFPPGPPTLPILGNLHLMPQEKAHEQFTRWADEYGPIYSLIVGSTVMIVITSDQIVKDLFDKRGNIYSSRPSSYIGDIATNGLLMVAMKYGERWRNLRRLIQNHINAEVSKDYIPYQELERSSMLSGILDRPDRWEDLLRGFTSSSTSQMVFGWRSTSIDDPEMHQLVECVNGLSTIMSSPIAQMVECLPWLRYLPETLLPVKREARKHEEIEHALYKKHIKAVEHAVQTNTAVPCFSIKSLEAAKEGRVTETGAAYISGAVWGAGADTTYATLLGFVKAMILCPDVQLKAQQEIEKVCGQRMPTLEDEPQMQYLRGCVKESLRWFPTLILGFPHSNVSEDMYMGYRIPKEATVVMNIWGIHNNASRYPNPRAFDPSRYANDFQSAVQSSLDPDPSQRDHFSFGAGRRICQGMHIAERALFLVMTGLLWAFNIEAAEDEKGNKIMPDPLDIEEGFLAKPRYFPARFVPRSREKAEAVRVGWEKEVREKLDERGQWRSVPVGER</sequence>
<dbReference type="EMBL" id="ML996134">
    <property type="protein sequence ID" value="KAF2735560.1"/>
    <property type="molecule type" value="Genomic_DNA"/>
</dbReference>
<keyword evidence="8" id="KW-1185">Reference proteome</keyword>
<evidence type="ECO:0000256" key="5">
    <source>
        <dbReference type="ARBA" id="ARBA00023033"/>
    </source>
</evidence>
<dbReference type="AlphaFoldDB" id="A0A9P4QZX6"/>
<dbReference type="GO" id="GO:0005506">
    <property type="term" value="F:iron ion binding"/>
    <property type="evidence" value="ECO:0007669"/>
    <property type="project" value="InterPro"/>
</dbReference>
<dbReference type="Proteomes" id="UP000799444">
    <property type="component" value="Unassembled WGS sequence"/>
</dbReference>
<proteinExistence type="inferred from homology"/>
<comment type="cofactor">
    <cofactor evidence="6">
        <name>heme</name>
        <dbReference type="ChEBI" id="CHEBI:30413"/>
    </cofactor>
</comment>
<dbReference type="PANTHER" id="PTHR46300:SF2">
    <property type="entry name" value="CYTOCHROME P450 MONOOXYGENASE ALNH-RELATED"/>
    <property type="match status" value="1"/>
</dbReference>
<dbReference type="Pfam" id="PF00067">
    <property type="entry name" value="p450"/>
    <property type="match status" value="1"/>
</dbReference>
<reference evidence="7" key="1">
    <citation type="journal article" date="2020" name="Stud. Mycol.">
        <title>101 Dothideomycetes genomes: a test case for predicting lifestyles and emergence of pathogens.</title>
        <authorList>
            <person name="Haridas S."/>
            <person name="Albert R."/>
            <person name="Binder M."/>
            <person name="Bloem J."/>
            <person name="Labutti K."/>
            <person name="Salamov A."/>
            <person name="Andreopoulos B."/>
            <person name="Baker S."/>
            <person name="Barry K."/>
            <person name="Bills G."/>
            <person name="Bluhm B."/>
            <person name="Cannon C."/>
            <person name="Castanera R."/>
            <person name="Culley D."/>
            <person name="Daum C."/>
            <person name="Ezra D."/>
            <person name="Gonzalez J."/>
            <person name="Henrissat B."/>
            <person name="Kuo A."/>
            <person name="Liang C."/>
            <person name="Lipzen A."/>
            <person name="Lutzoni F."/>
            <person name="Magnuson J."/>
            <person name="Mondo S."/>
            <person name="Nolan M."/>
            <person name="Ohm R."/>
            <person name="Pangilinan J."/>
            <person name="Park H.-J."/>
            <person name="Ramirez L."/>
            <person name="Alfaro M."/>
            <person name="Sun H."/>
            <person name="Tritt A."/>
            <person name="Yoshinaga Y."/>
            <person name="Zwiers L.-H."/>
            <person name="Turgeon B."/>
            <person name="Goodwin S."/>
            <person name="Spatafora J."/>
            <person name="Crous P."/>
            <person name="Grigoriev I."/>
        </authorList>
    </citation>
    <scope>NUCLEOTIDE SEQUENCE</scope>
    <source>
        <strain evidence="7">CBS 125425</strain>
    </source>
</reference>
<comment type="similarity">
    <text evidence="1">Belongs to the cytochrome P450 family.</text>
</comment>
<keyword evidence="4 6" id="KW-0408">Iron</keyword>
<dbReference type="InterPro" id="IPR036396">
    <property type="entry name" value="Cyt_P450_sf"/>
</dbReference>
<dbReference type="PANTHER" id="PTHR46300">
    <property type="entry name" value="P450, PUTATIVE (EUROFUNG)-RELATED-RELATED"/>
    <property type="match status" value="1"/>
</dbReference>
<evidence type="ECO:0000256" key="3">
    <source>
        <dbReference type="ARBA" id="ARBA00023002"/>
    </source>
</evidence>